<dbReference type="AlphaFoldDB" id="A0AAP8QGZ7"/>
<comment type="caution">
    <text evidence="1">The sequence shown here is derived from an EMBL/GenBank/DDBJ whole genome shotgun (WGS) entry which is preliminary data.</text>
</comment>
<proteinExistence type="predicted"/>
<dbReference type="SUPFAM" id="SSF56731">
    <property type="entry name" value="DNA primase core"/>
    <property type="match status" value="1"/>
</dbReference>
<dbReference type="Gene3D" id="3.40.1360.10">
    <property type="match status" value="1"/>
</dbReference>
<evidence type="ECO:0000313" key="2">
    <source>
        <dbReference type="Proteomes" id="UP000239759"/>
    </source>
</evidence>
<dbReference type="EMBL" id="PRKQ01000001">
    <property type="protein sequence ID" value="PPB12933.1"/>
    <property type="molecule type" value="Genomic_DNA"/>
</dbReference>
<organism evidence="1 2">
    <name type="scientific">Brevibacillus laterosporus</name>
    <name type="common">Bacillus laterosporus</name>
    <dbReference type="NCBI Taxonomy" id="1465"/>
    <lineage>
        <taxon>Bacteria</taxon>
        <taxon>Bacillati</taxon>
        <taxon>Bacillota</taxon>
        <taxon>Bacilli</taxon>
        <taxon>Bacillales</taxon>
        <taxon>Paenibacillaceae</taxon>
        <taxon>Brevibacillus</taxon>
    </lineage>
</organism>
<sequence>MYLDKDKIKESLTDFDVSEILKHLGSTEGKKSIDNKYIAFQTVCHCGAKQKLYYYNDVKFFHCYTDCQDSFDIYELLIRANRARGIEISFNEAVKLVSSITGKTFTLTNAIKESHIIDDWNWIRKYQMKEKQRVSLPIRNPLVLGVFRKLPHESWIEEGISSDTIHKFNIGYYIREDRISIPHYDVDGNLIGIRGRAMLDKDIEAGKKYLPLIIENKLYNHPTMFNLYGLNKSKNAIKRLRKAIVFEGEKSVLKCEDYYGDDNFSVATCGGYISKYQMKMLLSLGIEEFIYAPDKQFYDHNSEMAYEFAKTVLKQVLKFAPYVRTYVLWDEKSLLDYRDSPADKGKEVLEQLMKDKKEVST</sequence>
<gene>
    <name evidence="1" type="ORF">C4A77_00675</name>
</gene>
<evidence type="ECO:0008006" key="3">
    <source>
        <dbReference type="Google" id="ProtNLM"/>
    </source>
</evidence>
<evidence type="ECO:0000313" key="1">
    <source>
        <dbReference type="EMBL" id="PPB12933.1"/>
    </source>
</evidence>
<name>A0AAP8QGZ7_BRELA</name>
<accession>A0AAP8QGZ7</accession>
<dbReference type="RefSeq" id="WP_104030334.1">
    <property type="nucleotide sequence ID" value="NZ_PRKQ01000001.1"/>
</dbReference>
<reference evidence="1 2" key="1">
    <citation type="submission" date="2018-02" db="EMBL/GenBank/DDBJ databases">
        <title>Comparative analysis of genomes of three Brevibacillus laterosporus strains producers of potent antimicrobials isolated from silage.</title>
        <authorList>
            <person name="Kojic M."/>
            <person name="Miljkovic M."/>
            <person name="Studholme D."/>
            <person name="Filipic B."/>
        </authorList>
    </citation>
    <scope>NUCLEOTIDE SEQUENCE [LARGE SCALE GENOMIC DNA]</scope>
    <source>
        <strain evidence="1 2">BGSP11</strain>
    </source>
</reference>
<protein>
    <recommendedName>
        <fullName evidence="3">DNA primase</fullName>
    </recommendedName>
</protein>
<dbReference type="Proteomes" id="UP000239759">
    <property type="component" value="Unassembled WGS sequence"/>
</dbReference>